<evidence type="ECO:0000313" key="3">
    <source>
        <dbReference type="EMBL" id="CAB3249030.1"/>
    </source>
</evidence>
<evidence type="ECO:0000313" key="4">
    <source>
        <dbReference type="Proteomes" id="UP000494106"/>
    </source>
</evidence>
<proteinExistence type="predicted"/>
<dbReference type="EMBL" id="CADEBC010000536">
    <property type="protein sequence ID" value="CAB3249030.1"/>
    <property type="molecule type" value="Genomic_DNA"/>
</dbReference>
<name>A0A8S1AMH0_ARCPL</name>
<reference evidence="3 4" key="1">
    <citation type="submission" date="2020-04" db="EMBL/GenBank/DDBJ databases">
        <authorList>
            <person name="Wallbank WR R."/>
            <person name="Pardo Diaz C."/>
            <person name="Kozak K."/>
            <person name="Martin S."/>
            <person name="Jiggins C."/>
            <person name="Moest M."/>
            <person name="Warren A I."/>
            <person name="Byers J.R.P. K."/>
            <person name="Montejo-Kovacevich G."/>
            <person name="Yen C E."/>
        </authorList>
    </citation>
    <scope>NUCLEOTIDE SEQUENCE [LARGE SCALE GENOMIC DNA]</scope>
</reference>
<feature type="compositionally biased region" description="Polar residues" evidence="2">
    <location>
        <begin position="17"/>
        <end position="33"/>
    </location>
</feature>
<keyword evidence="1" id="KW-0175">Coiled coil</keyword>
<accession>A0A8S1AMH0</accession>
<dbReference type="OrthoDB" id="7436381at2759"/>
<protein>
    <submittedName>
        <fullName evidence="3">Uncharacterized protein</fullName>
    </submittedName>
</protein>
<dbReference type="Proteomes" id="UP000494106">
    <property type="component" value="Unassembled WGS sequence"/>
</dbReference>
<organism evidence="3 4">
    <name type="scientific">Arctia plantaginis</name>
    <name type="common">Wood tiger moth</name>
    <name type="synonym">Phalaena plantaginis</name>
    <dbReference type="NCBI Taxonomy" id="874455"/>
    <lineage>
        <taxon>Eukaryota</taxon>
        <taxon>Metazoa</taxon>
        <taxon>Ecdysozoa</taxon>
        <taxon>Arthropoda</taxon>
        <taxon>Hexapoda</taxon>
        <taxon>Insecta</taxon>
        <taxon>Pterygota</taxon>
        <taxon>Neoptera</taxon>
        <taxon>Endopterygota</taxon>
        <taxon>Lepidoptera</taxon>
        <taxon>Glossata</taxon>
        <taxon>Ditrysia</taxon>
        <taxon>Noctuoidea</taxon>
        <taxon>Erebidae</taxon>
        <taxon>Arctiinae</taxon>
        <taxon>Arctia</taxon>
    </lineage>
</organism>
<feature type="region of interest" description="Disordered" evidence="2">
    <location>
        <begin position="1"/>
        <end position="33"/>
    </location>
</feature>
<dbReference type="AlphaFoldDB" id="A0A8S1AMH0"/>
<keyword evidence="4" id="KW-1185">Reference proteome</keyword>
<sequence>MASKAPRSPKTKAPARSGNTPIDQTQSVPNISQAVCEPEFVNATIRSKRPRLNESPSSQSQLEDFKQELKCEITDMLSSWKDTNVLNLIAEQSGLINKLIADMAELKSQNSQIQKTNKDIEKSITFVCDQYDNLKNQVNRLQSECLEHKKYAETLEKSISDLQHKSRSSSIEVRNIPNQDIESTADLTKLVTDIARTWPASAHPPKIIYRSPYQIPCCNFVE</sequence>
<feature type="coiled-coil region" evidence="1">
    <location>
        <begin position="89"/>
        <end position="151"/>
    </location>
</feature>
<evidence type="ECO:0000256" key="2">
    <source>
        <dbReference type="SAM" id="MobiDB-lite"/>
    </source>
</evidence>
<evidence type="ECO:0000256" key="1">
    <source>
        <dbReference type="SAM" id="Coils"/>
    </source>
</evidence>
<gene>
    <name evidence="3" type="ORF">APLA_LOCUS11947</name>
</gene>
<comment type="caution">
    <text evidence="3">The sequence shown here is derived from an EMBL/GenBank/DDBJ whole genome shotgun (WGS) entry which is preliminary data.</text>
</comment>